<dbReference type="SUPFAM" id="SSF52540">
    <property type="entry name" value="P-loop containing nucleoside triphosphate hydrolases"/>
    <property type="match status" value="1"/>
</dbReference>
<feature type="transmembrane region" description="Helical" evidence="9">
    <location>
        <begin position="436"/>
        <end position="456"/>
    </location>
</feature>
<feature type="domain" description="ABC transporter" evidence="10">
    <location>
        <begin position="58"/>
        <end position="301"/>
    </location>
</feature>
<reference evidence="12" key="1">
    <citation type="journal article" date="2013" name="Science">
        <title>Gene transfer from bacteria and archaea facilitated evolution of an extremophilic eukaryote.</title>
        <authorList>
            <person name="Schonknecht G."/>
            <person name="Chen W.H."/>
            <person name="Ternes C.M."/>
            <person name="Barbier G.G."/>
            <person name="Shrestha R.P."/>
            <person name="Stanke M."/>
            <person name="Brautigam A."/>
            <person name="Baker B.J."/>
            <person name="Banfield J.F."/>
            <person name="Garavito R.M."/>
            <person name="Carr K."/>
            <person name="Wilkerson C."/>
            <person name="Rensing S.A."/>
            <person name="Gagneul D."/>
            <person name="Dickenson N.E."/>
            <person name="Oesterhelt C."/>
            <person name="Lercher M.J."/>
            <person name="Weber A.P."/>
        </authorList>
    </citation>
    <scope>NUCLEOTIDE SEQUENCE [LARGE SCALE GENOMIC DNA]</scope>
    <source>
        <strain evidence="12">074W</strain>
    </source>
</reference>
<evidence type="ECO:0000256" key="3">
    <source>
        <dbReference type="ARBA" id="ARBA00022448"/>
    </source>
</evidence>
<feature type="transmembrane region" description="Helical" evidence="9">
    <location>
        <begin position="558"/>
        <end position="578"/>
    </location>
</feature>
<keyword evidence="8 9" id="KW-0472">Membrane</keyword>
<dbReference type="InterPro" id="IPR003593">
    <property type="entry name" value="AAA+_ATPase"/>
</dbReference>
<feature type="transmembrane region" description="Helical" evidence="9">
    <location>
        <begin position="398"/>
        <end position="416"/>
    </location>
</feature>
<dbReference type="GO" id="GO:0016887">
    <property type="term" value="F:ATP hydrolysis activity"/>
    <property type="evidence" value="ECO:0007669"/>
    <property type="project" value="InterPro"/>
</dbReference>
<keyword evidence="12" id="KW-1185">Reference proteome</keyword>
<evidence type="ECO:0000259" key="10">
    <source>
        <dbReference type="PROSITE" id="PS50893"/>
    </source>
</evidence>
<dbReference type="OMA" id="LPCPKTY"/>
<protein>
    <recommendedName>
        <fullName evidence="2">Probable ATP-dependent transporter ycf16</fullName>
    </recommendedName>
</protein>
<dbReference type="PROSITE" id="PS00211">
    <property type="entry name" value="ABC_TRANSPORTER_1"/>
    <property type="match status" value="1"/>
</dbReference>
<dbReference type="OrthoDB" id="66620at2759"/>
<dbReference type="GeneID" id="17087720"/>
<evidence type="ECO:0000313" key="12">
    <source>
        <dbReference type="Proteomes" id="UP000030680"/>
    </source>
</evidence>
<dbReference type="Gramene" id="EME28881">
    <property type="protein sequence ID" value="EME28881"/>
    <property type="gene ID" value="Gasu_36200"/>
</dbReference>
<dbReference type="Pfam" id="PF00005">
    <property type="entry name" value="ABC_tran"/>
    <property type="match status" value="1"/>
</dbReference>
<feature type="transmembrane region" description="Helical" evidence="9">
    <location>
        <begin position="476"/>
        <end position="502"/>
    </location>
</feature>
<keyword evidence="6 11" id="KW-0067">ATP-binding</keyword>
<evidence type="ECO:0000256" key="1">
    <source>
        <dbReference type="ARBA" id="ARBA00004141"/>
    </source>
</evidence>
<dbReference type="Pfam" id="PF01061">
    <property type="entry name" value="ABC2_membrane"/>
    <property type="match status" value="1"/>
</dbReference>
<comment type="subcellular location">
    <subcellularLocation>
        <location evidence="1">Membrane</location>
        <topology evidence="1">Multi-pass membrane protein</topology>
    </subcellularLocation>
</comment>
<dbReference type="KEGG" id="gsl:Gasu_36200"/>
<dbReference type="InterPro" id="IPR027417">
    <property type="entry name" value="P-loop_NTPase"/>
</dbReference>
<dbReference type="GO" id="GO:0005886">
    <property type="term" value="C:plasma membrane"/>
    <property type="evidence" value="ECO:0007669"/>
    <property type="project" value="TreeGrafter"/>
</dbReference>
<dbReference type="Proteomes" id="UP000030680">
    <property type="component" value="Unassembled WGS sequence"/>
</dbReference>
<dbReference type="InterPro" id="IPR043926">
    <property type="entry name" value="ABCG_dom"/>
</dbReference>
<dbReference type="PANTHER" id="PTHR48041:SF139">
    <property type="entry name" value="PROTEIN SCARLET"/>
    <property type="match status" value="1"/>
</dbReference>
<evidence type="ECO:0000256" key="5">
    <source>
        <dbReference type="ARBA" id="ARBA00022741"/>
    </source>
</evidence>
<dbReference type="GO" id="GO:0140359">
    <property type="term" value="F:ABC-type transporter activity"/>
    <property type="evidence" value="ECO:0007669"/>
    <property type="project" value="InterPro"/>
</dbReference>
<proteinExistence type="predicted"/>
<dbReference type="PANTHER" id="PTHR48041">
    <property type="entry name" value="ABC TRANSPORTER G FAMILY MEMBER 28"/>
    <property type="match status" value="1"/>
</dbReference>
<dbReference type="Gene3D" id="3.40.50.300">
    <property type="entry name" value="P-loop containing nucleotide triphosphate hydrolases"/>
    <property type="match status" value="1"/>
</dbReference>
<dbReference type="GO" id="GO:0005524">
    <property type="term" value="F:ATP binding"/>
    <property type="evidence" value="ECO:0007669"/>
    <property type="project" value="UniProtKB-KW"/>
</dbReference>
<evidence type="ECO:0000256" key="4">
    <source>
        <dbReference type="ARBA" id="ARBA00022692"/>
    </source>
</evidence>
<dbReference type="InterPro" id="IPR050352">
    <property type="entry name" value="ABCG_transporters"/>
</dbReference>
<gene>
    <name evidence="11" type="ORF">Gasu_36200</name>
</gene>
<evidence type="ECO:0000256" key="8">
    <source>
        <dbReference type="ARBA" id="ARBA00023136"/>
    </source>
</evidence>
<dbReference type="InterPro" id="IPR003439">
    <property type="entry name" value="ABC_transporter-like_ATP-bd"/>
</dbReference>
<accession>M2VZV8</accession>
<sequence>MANIEPLTEEIKPADVDDAYSFDPLALIDVTCDNKTEQQSSTLRPKVSLKFEDLCVNVNEKNFWKKLPDEKKILQNIAGTVRSGQLLVIMGPSGSGKTTLLNALAGRLSASGNFNATGTITVNGKKRNPATFKKISAYVMQDENMFGNLTVEEQISISGKLRLPRTFSEQEKRRRIEDVISEMGLMETRKTFIGSENRRGVSGGERKRVSIGKELVTDPSLLFLDEPTSGLDSFNAENVVKTLVRLSKDHRAIVMTVHQPGSNIFNLFDMLLLLSKGKIMYFGPAKKAVSYFSLLGYECPSHSNPADYFLDLIAVDIRSSKLEQDSLSRIAFLHKAYNENVSLQNRIREKEATWESTEDSNGMNENETWEKHPYPYWMEFSILLIRAWKLLIRERVVAGIRTVQTLIFSILVGLIWLNKGRNISSSNYEGIEGVLFYILIIQSFMAIFGIIFAFPLERSIVLRERASGMYRVSAYYLSKILVELPRTILFCLLFCVVVGIYLSRAKFVLTFEVILDDWPSRFRRLFFSLCCCHAFEFIDRRRNCFDCFSAPTPKVAAVTVPLILNIAVLFGGALLSNAEIPNHFVWLKFSSFMKYSYGALMQNQFVDFAFQSLSKTCVICDGNEVLEDSGITDFSMAGNIGMLLMELLVFRIAAYLVLRMRGPKHDKAL</sequence>
<evidence type="ECO:0000256" key="7">
    <source>
        <dbReference type="ARBA" id="ARBA00022989"/>
    </source>
</evidence>
<dbReference type="PROSITE" id="PS50893">
    <property type="entry name" value="ABC_TRANSPORTER_2"/>
    <property type="match status" value="1"/>
</dbReference>
<dbReference type="STRING" id="130081.M2VZV8"/>
<keyword evidence="7 9" id="KW-1133">Transmembrane helix</keyword>
<feature type="transmembrane region" description="Helical" evidence="9">
    <location>
        <begin position="636"/>
        <end position="658"/>
    </location>
</feature>
<evidence type="ECO:0000256" key="2">
    <source>
        <dbReference type="ARBA" id="ARBA00014334"/>
    </source>
</evidence>
<dbReference type="EMBL" id="KB454514">
    <property type="protein sequence ID" value="EME28881.1"/>
    <property type="molecule type" value="Genomic_DNA"/>
</dbReference>
<dbReference type="eggNOG" id="KOG0061">
    <property type="taxonomic scope" value="Eukaryota"/>
</dbReference>
<dbReference type="InterPro" id="IPR013525">
    <property type="entry name" value="ABC2_TM"/>
</dbReference>
<organism evidence="11 12">
    <name type="scientific">Galdieria sulphuraria</name>
    <name type="common">Red alga</name>
    <dbReference type="NCBI Taxonomy" id="130081"/>
    <lineage>
        <taxon>Eukaryota</taxon>
        <taxon>Rhodophyta</taxon>
        <taxon>Bangiophyceae</taxon>
        <taxon>Galdieriales</taxon>
        <taxon>Galdieriaceae</taxon>
        <taxon>Galdieria</taxon>
    </lineage>
</organism>
<dbReference type="AlphaFoldDB" id="M2VZV8"/>
<dbReference type="RefSeq" id="XP_005705401.1">
    <property type="nucleotide sequence ID" value="XM_005705344.1"/>
</dbReference>
<keyword evidence="4 9" id="KW-0812">Transmembrane</keyword>
<dbReference type="Pfam" id="PF19055">
    <property type="entry name" value="ABC2_membrane_7"/>
    <property type="match status" value="1"/>
</dbReference>
<name>M2VZV8_GALSU</name>
<keyword evidence="5" id="KW-0547">Nucleotide-binding</keyword>
<dbReference type="InterPro" id="IPR017871">
    <property type="entry name" value="ABC_transporter-like_CS"/>
</dbReference>
<dbReference type="SMART" id="SM00382">
    <property type="entry name" value="AAA"/>
    <property type="match status" value="1"/>
</dbReference>
<evidence type="ECO:0000313" key="11">
    <source>
        <dbReference type="EMBL" id="EME28881.1"/>
    </source>
</evidence>
<evidence type="ECO:0000256" key="9">
    <source>
        <dbReference type="SAM" id="Phobius"/>
    </source>
</evidence>
<keyword evidence="3" id="KW-0813">Transport</keyword>
<evidence type="ECO:0000256" key="6">
    <source>
        <dbReference type="ARBA" id="ARBA00022840"/>
    </source>
</evidence>